<keyword evidence="2" id="KW-1003">Cell membrane</keyword>
<evidence type="ECO:0000256" key="1">
    <source>
        <dbReference type="ARBA" id="ARBA00004651"/>
    </source>
</evidence>
<keyword evidence="4 9" id="KW-1133">Transmembrane helix</keyword>
<evidence type="ECO:0000313" key="12">
    <source>
        <dbReference type="Proteomes" id="UP000663828"/>
    </source>
</evidence>
<evidence type="ECO:0000256" key="3">
    <source>
        <dbReference type="ARBA" id="ARBA00022692"/>
    </source>
</evidence>
<name>A0A816E5H5_ADIRI</name>
<reference evidence="11" key="1">
    <citation type="submission" date="2021-02" db="EMBL/GenBank/DDBJ databases">
        <authorList>
            <person name="Nowell W R."/>
        </authorList>
    </citation>
    <scope>NUCLEOTIDE SEQUENCE</scope>
</reference>
<dbReference type="Proteomes" id="UP000663828">
    <property type="component" value="Unassembled WGS sequence"/>
</dbReference>
<dbReference type="SUPFAM" id="SSF81321">
    <property type="entry name" value="Family A G protein-coupled receptor-like"/>
    <property type="match status" value="1"/>
</dbReference>
<feature type="transmembrane region" description="Helical" evidence="9">
    <location>
        <begin position="54"/>
        <end position="76"/>
    </location>
</feature>
<dbReference type="GO" id="GO:0004930">
    <property type="term" value="F:G protein-coupled receptor activity"/>
    <property type="evidence" value="ECO:0007669"/>
    <property type="project" value="UniProtKB-KW"/>
</dbReference>
<feature type="transmembrane region" description="Helical" evidence="9">
    <location>
        <begin position="174"/>
        <end position="197"/>
    </location>
</feature>
<feature type="transmembrane region" description="Helical" evidence="9">
    <location>
        <begin position="229"/>
        <end position="252"/>
    </location>
</feature>
<gene>
    <name evidence="11" type="ORF">XAT740_LOCUS53548</name>
</gene>
<keyword evidence="6 9" id="KW-0472">Membrane</keyword>
<dbReference type="GO" id="GO:0005886">
    <property type="term" value="C:plasma membrane"/>
    <property type="evidence" value="ECO:0007669"/>
    <property type="project" value="UniProtKB-SubCell"/>
</dbReference>
<keyword evidence="5" id="KW-0297">G-protein coupled receptor</keyword>
<evidence type="ECO:0000256" key="6">
    <source>
        <dbReference type="ARBA" id="ARBA00023136"/>
    </source>
</evidence>
<protein>
    <recommendedName>
        <fullName evidence="10">G-protein coupled receptors family 1 profile domain-containing protein</fullName>
    </recommendedName>
</protein>
<dbReference type="PROSITE" id="PS50262">
    <property type="entry name" value="G_PROTEIN_RECEP_F1_2"/>
    <property type="match status" value="1"/>
</dbReference>
<proteinExistence type="predicted"/>
<evidence type="ECO:0000256" key="7">
    <source>
        <dbReference type="ARBA" id="ARBA00023170"/>
    </source>
</evidence>
<evidence type="ECO:0000259" key="10">
    <source>
        <dbReference type="PROSITE" id="PS50262"/>
    </source>
</evidence>
<keyword evidence="7" id="KW-0675">Receptor</keyword>
<feature type="transmembrane region" description="Helical" evidence="9">
    <location>
        <begin position="15"/>
        <end position="42"/>
    </location>
</feature>
<keyword evidence="8" id="KW-0807">Transducer</keyword>
<comment type="subcellular location">
    <subcellularLocation>
        <location evidence="1">Cell membrane</location>
        <topology evidence="1">Multi-pass membrane protein</topology>
    </subcellularLocation>
</comment>
<evidence type="ECO:0000256" key="5">
    <source>
        <dbReference type="ARBA" id="ARBA00023040"/>
    </source>
</evidence>
<organism evidence="11 12">
    <name type="scientific">Adineta ricciae</name>
    <name type="common">Rotifer</name>
    <dbReference type="NCBI Taxonomy" id="249248"/>
    <lineage>
        <taxon>Eukaryota</taxon>
        <taxon>Metazoa</taxon>
        <taxon>Spiralia</taxon>
        <taxon>Gnathifera</taxon>
        <taxon>Rotifera</taxon>
        <taxon>Eurotatoria</taxon>
        <taxon>Bdelloidea</taxon>
        <taxon>Adinetida</taxon>
        <taxon>Adinetidae</taxon>
        <taxon>Adineta</taxon>
    </lineage>
</organism>
<dbReference type="CDD" id="cd00637">
    <property type="entry name" value="7tm_classA_rhodopsin-like"/>
    <property type="match status" value="1"/>
</dbReference>
<dbReference type="PANTHER" id="PTHR24228">
    <property type="entry name" value="B2 BRADYKININ RECEPTOR/ANGIOTENSIN II RECEPTOR"/>
    <property type="match status" value="1"/>
</dbReference>
<evidence type="ECO:0000313" key="11">
    <source>
        <dbReference type="EMBL" id="CAF1642384.1"/>
    </source>
</evidence>
<feature type="transmembrane region" description="Helical" evidence="9">
    <location>
        <begin position="258"/>
        <end position="281"/>
    </location>
</feature>
<comment type="caution">
    <text evidence="11">The sequence shown here is derived from an EMBL/GenBank/DDBJ whole genome shotgun (WGS) entry which is preliminary data.</text>
</comment>
<dbReference type="EMBL" id="CAJNOR010009224">
    <property type="protein sequence ID" value="CAF1642384.1"/>
    <property type="molecule type" value="Genomic_DNA"/>
</dbReference>
<evidence type="ECO:0000256" key="4">
    <source>
        <dbReference type="ARBA" id="ARBA00022989"/>
    </source>
</evidence>
<evidence type="ECO:0000256" key="9">
    <source>
        <dbReference type="SAM" id="Phobius"/>
    </source>
</evidence>
<dbReference type="InterPro" id="IPR017452">
    <property type="entry name" value="GPCR_Rhodpsn_7TM"/>
</dbReference>
<keyword evidence="12" id="KW-1185">Reference proteome</keyword>
<sequence length="305" mass="36802">MFENETFSPIQNEFWFIPVDVIMLILTSFVCLFTFLFLLIIFLDKTCRSVSTLLLCNSFLSEFLFASVMFSITFFTLRNDIKQIINKDRYCSFRGYLSYATSAIRSHSYLLQSIYRYIKVVYPSQIFYQSQKFQFILICLTWILSIIHPFPFFFTNQIEYNVNNQLCHMPFQRHFWIFYTCFLSYLNPILIIIIIYFKLVRYVHNMSEIITPVNRLIHAQRQLQLVRRIVFLVIFLVTLGLPYTIFYILSFVRPPPKYHFRIAFFFVDLSLVFVILVLFQFTNPVRMFLQRQILQWTNESTRTDI</sequence>
<dbReference type="AlphaFoldDB" id="A0A816E5H5"/>
<dbReference type="PANTHER" id="PTHR24228:SF59">
    <property type="entry name" value="NEUROPEPTIDE RECEPTOR 15"/>
    <property type="match status" value="1"/>
</dbReference>
<dbReference type="Gene3D" id="1.20.1070.10">
    <property type="entry name" value="Rhodopsin 7-helix transmembrane proteins"/>
    <property type="match status" value="1"/>
</dbReference>
<evidence type="ECO:0000256" key="2">
    <source>
        <dbReference type="ARBA" id="ARBA00022475"/>
    </source>
</evidence>
<accession>A0A816E5H5</accession>
<feature type="transmembrane region" description="Helical" evidence="9">
    <location>
        <begin position="135"/>
        <end position="154"/>
    </location>
</feature>
<keyword evidence="3 9" id="KW-0812">Transmembrane</keyword>
<feature type="domain" description="G-protein coupled receptors family 1 profile" evidence="10">
    <location>
        <begin position="33"/>
        <end position="287"/>
    </location>
</feature>
<evidence type="ECO:0000256" key="8">
    <source>
        <dbReference type="ARBA" id="ARBA00023224"/>
    </source>
</evidence>